<name>A0A834Z1R1_TETSI</name>
<organism evidence="9 10">
    <name type="scientific">Tetracentron sinense</name>
    <name type="common">Spur-leaf</name>
    <dbReference type="NCBI Taxonomy" id="13715"/>
    <lineage>
        <taxon>Eukaryota</taxon>
        <taxon>Viridiplantae</taxon>
        <taxon>Streptophyta</taxon>
        <taxon>Embryophyta</taxon>
        <taxon>Tracheophyta</taxon>
        <taxon>Spermatophyta</taxon>
        <taxon>Magnoliopsida</taxon>
        <taxon>Trochodendrales</taxon>
        <taxon>Trochodendraceae</taxon>
        <taxon>Tetracentron</taxon>
    </lineage>
</organism>
<dbReference type="InterPro" id="IPR036638">
    <property type="entry name" value="HLH_DNA-bd_sf"/>
</dbReference>
<dbReference type="Gene3D" id="4.10.280.10">
    <property type="entry name" value="Helix-loop-helix DNA-binding domain"/>
    <property type="match status" value="2"/>
</dbReference>
<keyword evidence="3" id="KW-0805">Transcription regulation</keyword>
<dbReference type="GO" id="GO:0046983">
    <property type="term" value="F:protein dimerization activity"/>
    <property type="evidence" value="ECO:0007669"/>
    <property type="project" value="InterPro"/>
</dbReference>
<evidence type="ECO:0000256" key="3">
    <source>
        <dbReference type="ARBA" id="ARBA00023015"/>
    </source>
</evidence>
<feature type="region of interest" description="Disordered" evidence="7">
    <location>
        <begin position="85"/>
        <end position="134"/>
    </location>
</feature>
<evidence type="ECO:0000313" key="10">
    <source>
        <dbReference type="Proteomes" id="UP000655225"/>
    </source>
</evidence>
<dbReference type="GO" id="GO:0003700">
    <property type="term" value="F:DNA-binding transcription factor activity"/>
    <property type="evidence" value="ECO:0007669"/>
    <property type="project" value="TreeGrafter"/>
</dbReference>
<dbReference type="EMBL" id="JABCRI010000012">
    <property type="protein sequence ID" value="KAF8396518.1"/>
    <property type="molecule type" value="Genomic_DNA"/>
</dbReference>
<comment type="subunit">
    <text evidence="2">Homodimer.</text>
</comment>
<dbReference type="InterPro" id="IPR011598">
    <property type="entry name" value="bHLH_dom"/>
</dbReference>
<dbReference type="Pfam" id="PF00010">
    <property type="entry name" value="HLH"/>
    <property type="match status" value="2"/>
</dbReference>
<accession>A0A834Z1R1</accession>
<dbReference type="AlphaFoldDB" id="A0A834Z1R1"/>
<keyword evidence="6" id="KW-0539">Nucleus</keyword>
<dbReference type="OrthoDB" id="1886792at2759"/>
<keyword evidence="4" id="KW-0238">DNA-binding</keyword>
<evidence type="ECO:0000256" key="2">
    <source>
        <dbReference type="ARBA" id="ARBA00011738"/>
    </source>
</evidence>
<feature type="compositionally biased region" description="Low complexity" evidence="7">
    <location>
        <begin position="108"/>
        <end position="118"/>
    </location>
</feature>
<keyword evidence="5" id="KW-0804">Transcription</keyword>
<evidence type="ECO:0000256" key="7">
    <source>
        <dbReference type="SAM" id="MobiDB-lite"/>
    </source>
</evidence>
<comment type="subcellular location">
    <subcellularLocation>
        <location evidence="1">Nucleus</location>
    </subcellularLocation>
</comment>
<evidence type="ECO:0000256" key="1">
    <source>
        <dbReference type="ARBA" id="ARBA00004123"/>
    </source>
</evidence>
<sequence>MERKVFDISLLRDTNFGFHDFINIDTNFEQFIDLFSGENPDPVTNFNPNYLDADLMFNGGLVDNQICPTPGDFFDFNSMTSSDPNSILNTLPPFSGDVEGGDEENDGNDSSATTTTPTKRATGDRSRTLISERRRRGRMKEKLYNLRSLVPNITKMDKASIVGDAVLYVQELQKQAKKLRAEIAGLESSLKGGSLGYQDLVDQNPKKTQLVPENKHPICKKIVQMDVFQVEERGFYVRLVCNKGEGVVAALYMALESLPCFDVQSSNFATVSERFVLTCTLNGQGEYRVQMASIQMGQINELVGDRSRTLISERRRRGRMKEKLYNLRSLVPNITKMDKASIVGDAVLYVQELQKQAKKLRAEIAGLESSLKGGSQGYQDLVDQNPKKTQLVPENKHPICKKIVQMDVFQVEERGFYVRLVCNKGEGVVAALYMALESLPCFDVQSSNFATVSERFVLTCTLNVRDCGEEMNLSTLKLWVTGALLNQGFEFKTSIAT</sequence>
<feature type="compositionally biased region" description="Basic and acidic residues" evidence="7">
    <location>
        <begin position="121"/>
        <end position="132"/>
    </location>
</feature>
<dbReference type="SUPFAM" id="SSF47459">
    <property type="entry name" value="HLH, helix-loop-helix DNA-binding domain"/>
    <property type="match status" value="2"/>
</dbReference>
<evidence type="ECO:0000256" key="5">
    <source>
        <dbReference type="ARBA" id="ARBA00023163"/>
    </source>
</evidence>
<gene>
    <name evidence="9" type="ORF">HHK36_018142</name>
</gene>
<proteinExistence type="predicted"/>
<protein>
    <recommendedName>
        <fullName evidence="8">BHLH domain-containing protein</fullName>
    </recommendedName>
</protein>
<evidence type="ECO:0000313" key="9">
    <source>
        <dbReference type="EMBL" id="KAF8396518.1"/>
    </source>
</evidence>
<reference evidence="9 10" key="1">
    <citation type="submission" date="2020-04" db="EMBL/GenBank/DDBJ databases">
        <title>Plant Genome Project.</title>
        <authorList>
            <person name="Zhang R.-G."/>
        </authorList>
    </citation>
    <scope>NUCLEOTIDE SEQUENCE [LARGE SCALE GENOMIC DNA]</scope>
    <source>
        <strain evidence="9">YNK0</strain>
        <tissue evidence="9">Leaf</tissue>
    </source>
</reference>
<dbReference type="PROSITE" id="PS50888">
    <property type="entry name" value="BHLH"/>
    <property type="match status" value="2"/>
</dbReference>
<evidence type="ECO:0000256" key="4">
    <source>
        <dbReference type="ARBA" id="ARBA00023125"/>
    </source>
</evidence>
<dbReference type="PANTHER" id="PTHR31945:SF17">
    <property type="entry name" value="TRANSCRIPTION FACTOR FER-LIKE IRON DEFICIENCY-INDUCED TRANSCRIPTION FACTOR"/>
    <property type="match status" value="1"/>
</dbReference>
<dbReference type="OMA" id="ENKHPIC"/>
<dbReference type="InterPro" id="IPR051358">
    <property type="entry name" value="TF_AMS/ICE1/BHLH6-like"/>
</dbReference>
<keyword evidence="10" id="KW-1185">Reference proteome</keyword>
<dbReference type="GO" id="GO:0043565">
    <property type="term" value="F:sequence-specific DNA binding"/>
    <property type="evidence" value="ECO:0007669"/>
    <property type="project" value="TreeGrafter"/>
</dbReference>
<comment type="caution">
    <text evidence="9">The sequence shown here is derived from an EMBL/GenBank/DDBJ whole genome shotgun (WGS) entry which is preliminary data.</text>
</comment>
<dbReference type="GO" id="GO:0005634">
    <property type="term" value="C:nucleus"/>
    <property type="evidence" value="ECO:0007669"/>
    <property type="project" value="UniProtKB-SubCell"/>
</dbReference>
<dbReference type="SMART" id="SM00353">
    <property type="entry name" value="HLH"/>
    <property type="match status" value="2"/>
</dbReference>
<dbReference type="Proteomes" id="UP000655225">
    <property type="component" value="Unassembled WGS sequence"/>
</dbReference>
<evidence type="ECO:0000259" key="8">
    <source>
        <dbReference type="PROSITE" id="PS50888"/>
    </source>
</evidence>
<dbReference type="PANTHER" id="PTHR31945">
    <property type="entry name" value="TRANSCRIPTION FACTOR SCREAM2-RELATED"/>
    <property type="match status" value="1"/>
</dbReference>
<evidence type="ECO:0000256" key="6">
    <source>
        <dbReference type="ARBA" id="ARBA00023242"/>
    </source>
</evidence>
<feature type="domain" description="BHLH" evidence="8">
    <location>
        <begin position="123"/>
        <end position="172"/>
    </location>
</feature>
<feature type="domain" description="BHLH" evidence="8">
    <location>
        <begin position="304"/>
        <end position="353"/>
    </location>
</feature>
<dbReference type="FunFam" id="4.10.280.10:FF:000096">
    <property type="entry name" value="Basic helix-loop-helix (BHLH) DNA-binding superfamily protein"/>
    <property type="match status" value="2"/>
</dbReference>